<feature type="compositionally biased region" description="Acidic residues" evidence="1">
    <location>
        <begin position="90"/>
        <end position="107"/>
    </location>
</feature>
<dbReference type="EMBL" id="AGNK02002332">
    <property type="status" value="NOT_ANNOTATED_CDS"/>
    <property type="molecule type" value="Genomic_DNA"/>
</dbReference>
<dbReference type="Proteomes" id="UP000004995">
    <property type="component" value="Unassembled WGS sequence"/>
</dbReference>
<reference evidence="2" key="2">
    <citation type="submission" date="2018-08" db="UniProtKB">
        <authorList>
            <consortium name="EnsemblPlants"/>
        </authorList>
    </citation>
    <scope>IDENTIFICATION</scope>
    <source>
        <strain evidence="2">Yugu1</strain>
    </source>
</reference>
<sequence>KFHEVGDDEEEREQPHEPRPIIRDDEEPKEDDNEHRVVREEECEGREERRREPPPYPRHDGEHPLEGERVVLGGVDGGDGEDGSGGGKEGEEEEGEEVGGLEVEEGEPVGCEVGEEAALGVGDQGGGVAVSLVLMWVKRVWEMAMWRRKRAESGRVKAAATQAKRG</sequence>
<reference evidence="3" key="1">
    <citation type="journal article" date="2012" name="Nat. Biotechnol.">
        <title>Reference genome sequence of the model plant Setaria.</title>
        <authorList>
            <person name="Bennetzen J.L."/>
            <person name="Schmutz J."/>
            <person name="Wang H."/>
            <person name="Percifield R."/>
            <person name="Hawkins J."/>
            <person name="Pontaroli A.C."/>
            <person name="Estep M."/>
            <person name="Feng L."/>
            <person name="Vaughn J.N."/>
            <person name="Grimwood J."/>
            <person name="Jenkins J."/>
            <person name="Barry K."/>
            <person name="Lindquist E."/>
            <person name="Hellsten U."/>
            <person name="Deshpande S."/>
            <person name="Wang X."/>
            <person name="Wu X."/>
            <person name="Mitros T."/>
            <person name="Triplett J."/>
            <person name="Yang X."/>
            <person name="Ye C.Y."/>
            <person name="Mauro-Herrera M."/>
            <person name="Wang L."/>
            <person name="Li P."/>
            <person name="Sharma M."/>
            <person name="Sharma R."/>
            <person name="Ronald P.C."/>
            <person name="Panaud O."/>
            <person name="Kellogg E.A."/>
            <person name="Brutnell T.P."/>
            <person name="Doust A.N."/>
            <person name="Tuskan G.A."/>
            <person name="Rokhsar D."/>
            <person name="Devos K.M."/>
        </authorList>
    </citation>
    <scope>NUCLEOTIDE SEQUENCE [LARGE SCALE GENOMIC DNA]</scope>
    <source>
        <strain evidence="3">cv. Yugu1</strain>
    </source>
</reference>
<feature type="region of interest" description="Disordered" evidence="1">
    <location>
        <begin position="1"/>
        <end position="110"/>
    </location>
</feature>
<evidence type="ECO:0000256" key="1">
    <source>
        <dbReference type="SAM" id="MobiDB-lite"/>
    </source>
</evidence>
<dbReference type="Gramene" id="KQL10184">
    <property type="protein sequence ID" value="KQL10184"/>
    <property type="gene ID" value="SETIT_008474mg"/>
</dbReference>
<evidence type="ECO:0000313" key="3">
    <source>
        <dbReference type="Proteomes" id="UP000004995"/>
    </source>
</evidence>
<accession>K3Y2P5</accession>
<dbReference type="EnsemblPlants" id="KQL10184">
    <property type="protein sequence ID" value="KQL10184"/>
    <property type="gene ID" value="SETIT_008474mg"/>
</dbReference>
<dbReference type="AlphaFoldDB" id="K3Y2P5"/>
<organism evidence="2 3">
    <name type="scientific">Setaria italica</name>
    <name type="common">Foxtail millet</name>
    <name type="synonym">Panicum italicum</name>
    <dbReference type="NCBI Taxonomy" id="4555"/>
    <lineage>
        <taxon>Eukaryota</taxon>
        <taxon>Viridiplantae</taxon>
        <taxon>Streptophyta</taxon>
        <taxon>Embryophyta</taxon>
        <taxon>Tracheophyta</taxon>
        <taxon>Spermatophyta</taxon>
        <taxon>Magnoliopsida</taxon>
        <taxon>Liliopsida</taxon>
        <taxon>Poales</taxon>
        <taxon>Poaceae</taxon>
        <taxon>PACMAD clade</taxon>
        <taxon>Panicoideae</taxon>
        <taxon>Panicodae</taxon>
        <taxon>Paniceae</taxon>
        <taxon>Cenchrinae</taxon>
        <taxon>Setaria</taxon>
    </lineage>
</organism>
<proteinExistence type="predicted"/>
<feature type="compositionally biased region" description="Basic and acidic residues" evidence="1">
    <location>
        <begin position="13"/>
        <end position="23"/>
    </location>
</feature>
<evidence type="ECO:0000313" key="2">
    <source>
        <dbReference type="EnsemblPlants" id="KQL10184"/>
    </source>
</evidence>
<feature type="compositionally biased region" description="Basic and acidic residues" evidence="1">
    <location>
        <begin position="32"/>
        <end position="69"/>
    </location>
</feature>
<name>K3Y2P5_SETIT</name>
<keyword evidence="3" id="KW-1185">Reference proteome</keyword>
<feature type="compositionally biased region" description="Acidic residues" evidence="1">
    <location>
        <begin position="1"/>
        <end position="12"/>
    </location>
</feature>
<dbReference type="InParanoid" id="K3Y2P5"/>
<dbReference type="HOGENOM" id="CLU_1606944_0_0_1"/>
<protein>
    <submittedName>
        <fullName evidence="2">Uncharacterized protein</fullName>
    </submittedName>
</protein>